<keyword evidence="3" id="KW-0563">Paired box</keyword>
<proteinExistence type="predicted"/>
<keyword evidence="7" id="KW-0539">Nucleus</keyword>
<keyword evidence="11" id="KW-1185">Reference proteome</keyword>
<dbReference type="PANTHER" id="PTHR45636">
    <property type="entry name" value="PAIRED BOX PROTEIN PAX-6-RELATED-RELATED"/>
    <property type="match status" value="1"/>
</dbReference>
<dbReference type="GO" id="GO:0000978">
    <property type="term" value="F:RNA polymerase II cis-regulatory region sequence-specific DNA binding"/>
    <property type="evidence" value="ECO:0007669"/>
    <property type="project" value="TreeGrafter"/>
</dbReference>
<accession>A0A401PST4</accession>
<evidence type="ECO:0000256" key="1">
    <source>
        <dbReference type="ARBA" id="ARBA00004123"/>
    </source>
</evidence>
<dbReference type="GO" id="GO:0000981">
    <property type="term" value="F:DNA-binding transcription factor activity, RNA polymerase II-specific"/>
    <property type="evidence" value="ECO:0007669"/>
    <property type="project" value="TreeGrafter"/>
</dbReference>
<dbReference type="InterPro" id="IPR001523">
    <property type="entry name" value="Paired_dom"/>
</dbReference>
<protein>
    <recommendedName>
        <fullName evidence="9">Paired domain-containing protein</fullName>
    </recommendedName>
</protein>
<dbReference type="EMBL" id="BFAA01012622">
    <property type="protein sequence ID" value="GCB76162.1"/>
    <property type="molecule type" value="Genomic_DNA"/>
</dbReference>
<dbReference type="PRINTS" id="PR00027">
    <property type="entry name" value="PAIREDBOX"/>
</dbReference>
<evidence type="ECO:0000256" key="8">
    <source>
        <dbReference type="SAM" id="MobiDB-lite"/>
    </source>
</evidence>
<evidence type="ECO:0000259" key="9">
    <source>
        <dbReference type="PROSITE" id="PS51057"/>
    </source>
</evidence>
<feature type="region of interest" description="Disordered" evidence="8">
    <location>
        <begin position="126"/>
        <end position="160"/>
    </location>
</feature>
<dbReference type="AlphaFoldDB" id="A0A401PST4"/>
<evidence type="ECO:0000256" key="7">
    <source>
        <dbReference type="ARBA" id="ARBA00023242"/>
    </source>
</evidence>
<gene>
    <name evidence="10" type="ORF">scyTo_0018306</name>
</gene>
<evidence type="ECO:0000313" key="11">
    <source>
        <dbReference type="Proteomes" id="UP000288216"/>
    </source>
</evidence>
<dbReference type="Gene3D" id="1.10.10.10">
    <property type="entry name" value="Winged helix-like DNA-binding domain superfamily/Winged helix DNA-binding domain"/>
    <property type="match status" value="2"/>
</dbReference>
<dbReference type="InterPro" id="IPR009057">
    <property type="entry name" value="Homeodomain-like_sf"/>
</dbReference>
<comment type="caution">
    <text evidence="10">The sequence shown here is derived from an EMBL/GenBank/DDBJ whole genome shotgun (WGS) entry which is preliminary data.</text>
</comment>
<dbReference type="STRING" id="75743.A0A401PST4"/>
<keyword evidence="2" id="KW-0217">Developmental protein</keyword>
<dbReference type="InterPro" id="IPR043182">
    <property type="entry name" value="PAIRED_DNA-bd_dom"/>
</dbReference>
<dbReference type="GO" id="GO:0005634">
    <property type="term" value="C:nucleus"/>
    <property type="evidence" value="ECO:0007669"/>
    <property type="project" value="UniProtKB-SubCell"/>
</dbReference>
<dbReference type="PROSITE" id="PS51057">
    <property type="entry name" value="PAIRED_2"/>
    <property type="match status" value="1"/>
</dbReference>
<dbReference type="OMA" id="NIADCKR"/>
<organism evidence="10 11">
    <name type="scientific">Scyliorhinus torazame</name>
    <name type="common">Cloudy catshark</name>
    <name type="synonym">Catulus torazame</name>
    <dbReference type="NCBI Taxonomy" id="75743"/>
    <lineage>
        <taxon>Eukaryota</taxon>
        <taxon>Metazoa</taxon>
        <taxon>Chordata</taxon>
        <taxon>Craniata</taxon>
        <taxon>Vertebrata</taxon>
        <taxon>Chondrichthyes</taxon>
        <taxon>Elasmobranchii</taxon>
        <taxon>Galeomorphii</taxon>
        <taxon>Galeoidea</taxon>
        <taxon>Carcharhiniformes</taxon>
        <taxon>Scyliorhinidae</taxon>
        <taxon>Scyliorhinus</taxon>
    </lineage>
</organism>
<dbReference type="PANTHER" id="PTHR45636:SF43">
    <property type="entry name" value="PAIRED BOX POX-NEURO PROTEIN"/>
    <property type="match status" value="1"/>
</dbReference>
<reference evidence="10 11" key="1">
    <citation type="journal article" date="2018" name="Nat. Ecol. Evol.">
        <title>Shark genomes provide insights into elasmobranch evolution and the origin of vertebrates.</title>
        <authorList>
            <person name="Hara Y"/>
            <person name="Yamaguchi K"/>
            <person name="Onimaru K"/>
            <person name="Kadota M"/>
            <person name="Koyanagi M"/>
            <person name="Keeley SD"/>
            <person name="Tatsumi K"/>
            <person name="Tanaka K"/>
            <person name="Motone F"/>
            <person name="Kageyama Y"/>
            <person name="Nozu R"/>
            <person name="Adachi N"/>
            <person name="Nishimura O"/>
            <person name="Nakagawa R"/>
            <person name="Tanegashima C"/>
            <person name="Kiyatake I"/>
            <person name="Matsumoto R"/>
            <person name="Murakumo K"/>
            <person name="Nishida K"/>
            <person name="Terakita A"/>
            <person name="Kuratani S"/>
            <person name="Sato K"/>
            <person name="Hyodo S Kuraku.S."/>
        </authorList>
    </citation>
    <scope>NUCLEOTIDE SEQUENCE [LARGE SCALE GENOMIC DNA]</scope>
</reference>
<evidence type="ECO:0000256" key="4">
    <source>
        <dbReference type="ARBA" id="ARBA00023015"/>
    </source>
</evidence>
<dbReference type="SUPFAM" id="SSF46689">
    <property type="entry name" value="Homeodomain-like"/>
    <property type="match status" value="1"/>
</dbReference>
<evidence type="ECO:0000256" key="2">
    <source>
        <dbReference type="ARBA" id="ARBA00022473"/>
    </source>
</evidence>
<sequence length="188" mass="20592">MFVNGRPLPDVVRQRIVDLAHQGVRPCDISRQLRVSHGCVSKILGRYYETGSIMPGVIGGSKPKVATPTVVEKIAEYKRQNPTMFAWEIRDRLLAEGVCNNDTVPSVSSINRIIRTKVQQPFHLPLEDHSGTRLSPGHTLVPNSTVTPPESPPTSDSLGSSYSINGLLGIVQSSNETKRKLADGKELK</sequence>
<name>A0A401PST4_SCYTO</name>
<dbReference type="SMART" id="SM00351">
    <property type="entry name" value="PAX"/>
    <property type="match status" value="1"/>
</dbReference>
<comment type="subcellular location">
    <subcellularLocation>
        <location evidence="1">Nucleus</location>
    </subcellularLocation>
</comment>
<dbReference type="FunFam" id="1.10.10.10:FF:000013">
    <property type="entry name" value="Paired box 8 isoform 1"/>
    <property type="match status" value="1"/>
</dbReference>
<keyword evidence="4" id="KW-0805">Transcription regulation</keyword>
<feature type="domain" description="Paired" evidence="9">
    <location>
        <begin position="1"/>
        <end position="117"/>
    </location>
</feature>
<keyword evidence="5" id="KW-0238">DNA-binding</keyword>
<evidence type="ECO:0000256" key="6">
    <source>
        <dbReference type="ARBA" id="ARBA00023163"/>
    </source>
</evidence>
<dbReference type="InterPro" id="IPR043565">
    <property type="entry name" value="PAX_fam"/>
</dbReference>
<evidence type="ECO:0000256" key="5">
    <source>
        <dbReference type="ARBA" id="ARBA00023125"/>
    </source>
</evidence>
<evidence type="ECO:0000256" key="3">
    <source>
        <dbReference type="ARBA" id="ARBA00022724"/>
    </source>
</evidence>
<dbReference type="PROSITE" id="PS00034">
    <property type="entry name" value="PAIRED_1"/>
    <property type="match status" value="1"/>
</dbReference>
<dbReference type="FunFam" id="1.10.10.10:FF:000003">
    <property type="entry name" value="Paired box protein Pax-6"/>
    <property type="match status" value="1"/>
</dbReference>
<evidence type="ECO:0000313" key="10">
    <source>
        <dbReference type="EMBL" id="GCB76162.1"/>
    </source>
</evidence>
<dbReference type="Proteomes" id="UP000288216">
    <property type="component" value="Unassembled WGS sequence"/>
</dbReference>
<dbReference type="InterPro" id="IPR036388">
    <property type="entry name" value="WH-like_DNA-bd_sf"/>
</dbReference>
<dbReference type="Pfam" id="PF00292">
    <property type="entry name" value="PAX"/>
    <property type="match status" value="1"/>
</dbReference>
<keyword evidence="6" id="KW-0804">Transcription</keyword>
<dbReference type="OrthoDB" id="3225452at2759"/>